<evidence type="ECO:0000313" key="13">
    <source>
        <dbReference type="EMBL" id="GET42048.1"/>
    </source>
</evidence>
<feature type="region of interest" description="Disordered" evidence="10">
    <location>
        <begin position="789"/>
        <end position="841"/>
    </location>
</feature>
<feature type="binding site" evidence="9">
    <location>
        <position position="546"/>
    </location>
    <ligand>
        <name>ATP</name>
        <dbReference type="ChEBI" id="CHEBI:30616"/>
    </ligand>
</feature>
<feature type="transmembrane region" description="Helical" evidence="11">
    <location>
        <begin position="398"/>
        <end position="419"/>
    </location>
</feature>
<sequence>MQACYRCSGWLSNCPEAHWRILYKVVVLAKFSHNFRNWLSNWRSNGNPGAGVRVPISLLLASAGVTGILLGLRQMGMLQPMELWAYDQLLRNRPQEAPDPRLLVVEVTEEDIQRVGRFPLPDATLATLLEKLQQYQPRVIGLDIYRDLPMEPGNQRLKEVFTNSDRLVAICKLSDASDPGVAPPSTVKPDQISFSDLVLDPDGLVRRALLFAQPGEGKCPTPFSFSFQLTRKYLEKEGIQPINQKPGEYLKLGNIVFRPINPNSGSYQGIDARGYQILLNYRSTPYVAQQVTLGQILDNQIKPEWVRDRIVLIGTTAPSVRDTFNTPYNALRRGQRKMPGVVLHAQIVSQMLSAVLDKRPLLRYWAWWGEALWVWGWSLVGGFVAWKLRHPLRLGLGIAATLGSLVLVCYGLLIGGVWIPLMPPALAAIATGGSAIVTIAYQMQQQQEKVSKLAQEQEQTIDQLTTLLKEGTKTLATENWSEAKTHTMATSEDGASSWVSPPPPPIATLSLDGRYKITRVLGQGGFGQTFLAEDTKRPGHPTCVVKYLMPARQDVKFLTVARRLFETEAKILEALGQHSQIPQLLAYFEENQQFYLVEQYIEGEPLSEELKADRRMSEVQVVQMLKDVLQALAFIHKHHVIHRDIKPSNIIRSKQDGLLVLIDFGAVKQMQETEDQTIAIGTRGYAPPEQFHGRPRPNSDIYALGMIGIQALTGISPQQLIEEGHSEKGNVAWRHLANVGDELAKILDKMVEYHFSDRYQSATEVLEDLNRIDPKTLSDRVEDLRKVPTDDSDVDTLHLSDTAEDATIKVDPIDSDEYGNRQDGEDEEDEEDGQLTPDQAQ</sequence>
<dbReference type="Pfam" id="PF00069">
    <property type="entry name" value="Pkinase"/>
    <property type="match status" value="1"/>
</dbReference>
<dbReference type="CDD" id="cd14014">
    <property type="entry name" value="STKc_PknB_like"/>
    <property type="match status" value="1"/>
</dbReference>
<comment type="catalytic activity">
    <reaction evidence="8">
        <text>L-seryl-[protein] + ATP = O-phospho-L-seryl-[protein] + ADP + H(+)</text>
        <dbReference type="Rhea" id="RHEA:17989"/>
        <dbReference type="Rhea" id="RHEA-COMP:9863"/>
        <dbReference type="Rhea" id="RHEA-COMP:11604"/>
        <dbReference type="ChEBI" id="CHEBI:15378"/>
        <dbReference type="ChEBI" id="CHEBI:29999"/>
        <dbReference type="ChEBI" id="CHEBI:30616"/>
        <dbReference type="ChEBI" id="CHEBI:83421"/>
        <dbReference type="ChEBI" id="CHEBI:456216"/>
        <dbReference type="EC" id="2.7.11.1"/>
    </reaction>
</comment>
<dbReference type="SUPFAM" id="SSF56112">
    <property type="entry name" value="Protein kinase-like (PK-like)"/>
    <property type="match status" value="1"/>
</dbReference>
<keyword evidence="14" id="KW-1185">Reference proteome</keyword>
<evidence type="ECO:0000256" key="11">
    <source>
        <dbReference type="SAM" id="Phobius"/>
    </source>
</evidence>
<evidence type="ECO:0000259" key="12">
    <source>
        <dbReference type="PROSITE" id="PS50011"/>
    </source>
</evidence>
<dbReference type="Gene3D" id="1.10.510.10">
    <property type="entry name" value="Transferase(Phosphotransferase) domain 1"/>
    <property type="match status" value="1"/>
</dbReference>
<feature type="transmembrane region" description="Helical" evidence="11">
    <location>
        <begin position="52"/>
        <end position="72"/>
    </location>
</feature>
<dbReference type="PROSITE" id="PS50011">
    <property type="entry name" value="PROTEIN_KINASE_DOM"/>
    <property type="match status" value="1"/>
</dbReference>
<dbReference type="PANTHER" id="PTHR24363:SF0">
    <property type="entry name" value="SERINE_THREONINE KINASE LIKE DOMAIN CONTAINING 1"/>
    <property type="match status" value="1"/>
</dbReference>
<dbReference type="GO" id="GO:0005524">
    <property type="term" value="F:ATP binding"/>
    <property type="evidence" value="ECO:0007669"/>
    <property type="project" value="UniProtKB-UniRule"/>
</dbReference>
<gene>
    <name evidence="13" type="ORF">MiSe_68620</name>
</gene>
<keyword evidence="11" id="KW-1133">Transmembrane helix</keyword>
<keyword evidence="3" id="KW-0808">Transferase</keyword>
<evidence type="ECO:0000256" key="5">
    <source>
        <dbReference type="ARBA" id="ARBA00022777"/>
    </source>
</evidence>
<dbReference type="PROSITE" id="PS00107">
    <property type="entry name" value="PROTEIN_KINASE_ATP"/>
    <property type="match status" value="1"/>
</dbReference>
<protein>
    <recommendedName>
        <fullName evidence="1">non-specific serine/threonine protein kinase</fullName>
        <ecNumber evidence="1">2.7.11.1</ecNumber>
    </recommendedName>
</protein>
<proteinExistence type="predicted"/>
<dbReference type="PANTHER" id="PTHR24363">
    <property type="entry name" value="SERINE/THREONINE PROTEIN KINASE"/>
    <property type="match status" value="1"/>
</dbReference>
<dbReference type="SMART" id="SM01080">
    <property type="entry name" value="CHASE2"/>
    <property type="match status" value="1"/>
</dbReference>
<evidence type="ECO:0000313" key="14">
    <source>
        <dbReference type="Proteomes" id="UP001050975"/>
    </source>
</evidence>
<keyword evidence="11" id="KW-0812">Transmembrane</keyword>
<comment type="caution">
    <text evidence="13">The sequence shown here is derived from an EMBL/GenBank/DDBJ whole genome shotgun (WGS) entry which is preliminary data.</text>
</comment>
<evidence type="ECO:0000256" key="4">
    <source>
        <dbReference type="ARBA" id="ARBA00022741"/>
    </source>
</evidence>
<keyword evidence="6 9" id="KW-0067">ATP-binding</keyword>
<dbReference type="Pfam" id="PF05226">
    <property type="entry name" value="CHASE2"/>
    <property type="match status" value="1"/>
</dbReference>
<feature type="compositionally biased region" description="Acidic residues" evidence="10">
    <location>
        <begin position="824"/>
        <end position="833"/>
    </location>
</feature>
<evidence type="ECO:0000256" key="3">
    <source>
        <dbReference type="ARBA" id="ARBA00022679"/>
    </source>
</evidence>
<reference evidence="13" key="1">
    <citation type="submission" date="2019-10" db="EMBL/GenBank/DDBJ databases">
        <title>Draft genome sequece of Microseira wollei NIES-4236.</title>
        <authorList>
            <person name="Yamaguchi H."/>
            <person name="Suzuki S."/>
            <person name="Kawachi M."/>
        </authorList>
    </citation>
    <scope>NUCLEOTIDE SEQUENCE</scope>
    <source>
        <strain evidence="13">NIES-4236</strain>
    </source>
</reference>
<dbReference type="Gene3D" id="3.30.200.20">
    <property type="entry name" value="Phosphorylase Kinase, domain 1"/>
    <property type="match status" value="1"/>
</dbReference>
<keyword evidence="11" id="KW-0472">Membrane</keyword>
<dbReference type="GO" id="GO:0004674">
    <property type="term" value="F:protein serine/threonine kinase activity"/>
    <property type="evidence" value="ECO:0007669"/>
    <property type="project" value="UniProtKB-KW"/>
</dbReference>
<keyword evidence="4 9" id="KW-0547">Nucleotide-binding</keyword>
<keyword evidence="5 13" id="KW-0418">Kinase</keyword>
<dbReference type="SMART" id="SM00220">
    <property type="entry name" value="S_TKc"/>
    <property type="match status" value="1"/>
</dbReference>
<accession>A0AAV3XIB3</accession>
<dbReference type="InterPro" id="IPR011009">
    <property type="entry name" value="Kinase-like_dom_sf"/>
</dbReference>
<feature type="compositionally biased region" description="Basic and acidic residues" evidence="10">
    <location>
        <begin position="806"/>
        <end position="823"/>
    </location>
</feature>
<dbReference type="EMBL" id="BLAY01000146">
    <property type="protein sequence ID" value="GET42048.1"/>
    <property type="molecule type" value="Genomic_DNA"/>
</dbReference>
<organism evidence="13 14">
    <name type="scientific">Microseira wollei NIES-4236</name>
    <dbReference type="NCBI Taxonomy" id="2530354"/>
    <lineage>
        <taxon>Bacteria</taxon>
        <taxon>Bacillati</taxon>
        <taxon>Cyanobacteriota</taxon>
        <taxon>Cyanophyceae</taxon>
        <taxon>Oscillatoriophycideae</taxon>
        <taxon>Aerosakkonematales</taxon>
        <taxon>Aerosakkonemataceae</taxon>
        <taxon>Microseira</taxon>
    </lineage>
</organism>
<evidence type="ECO:0000256" key="7">
    <source>
        <dbReference type="ARBA" id="ARBA00047899"/>
    </source>
</evidence>
<feature type="transmembrane region" description="Helical" evidence="11">
    <location>
        <begin position="362"/>
        <end position="386"/>
    </location>
</feature>
<dbReference type="InterPro" id="IPR007890">
    <property type="entry name" value="CHASE2"/>
</dbReference>
<evidence type="ECO:0000256" key="10">
    <source>
        <dbReference type="SAM" id="MobiDB-lite"/>
    </source>
</evidence>
<evidence type="ECO:0000256" key="6">
    <source>
        <dbReference type="ARBA" id="ARBA00022840"/>
    </source>
</evidence>
<evidence type="ECO:0000256" key="8">
    <source>
        <dbReference type="ARBA" id="ARBA00048679"/>
    </source>
</evidence>
<feature type="domain" description="Protein kinase" evidence="12">
    <location>
        <begin position="515"/>
        <end position="776"/>
    </location>
</feature>
<comment type="catalytic activity">
    <reaction evidence="7">
        <text>L-threonyl-[protein] + ATP = O-phospho-L-threonyl-[protein] + ADP + H(+)</text>
        <dbReference type="Rhea" id="RHEA:46608"/>
        <dbReference type="Rhea" id="RHEA-COMP:11060"/>
        <dbReference type="Rhea" id="RHEA-COMP:11605"/>
        <dbReference type="ChEBI" id="CHEBI:15378"/>
        <dbReference type="ChEBI" id="CHEBI:30013"/>
        <dbReference type="ChEBI" id="CHEBI:30616"/>
        <dbReference type="ChEBI" id="CHEBI:61977"/>
        <dbReference type="ChEBI" id="CHEBI:456216"/>
        <dbReference type="EC" id="2.7.11.1"/>
    </reaction>
</comment>
<dbReference type="Proteomes" id="UP001050975">
    <property type="component" value="Unassembled WGS sequence"/>
</dbReference>
<evidence type="ECO:0000256" key="1">
    <source>
        <dbReference type="ARBA" id="ARBA00012513"/>
    </source>
</evidence>
<dbReference type="InterPro" id="IPR000719">
    <property type="entry name" value="Prot_kinase_dom"/>
</dbReference>
<name>A0AAV3XIB3_9CYAN</name>
<keyword evidence="2 13" id="KW-0723">Serine/threonine-protein kinase</keyword>
<dbReference type="EC" id="2.7.11.1" evidence="1"/>
<dbReference type="AlphaFoldDB" id="A0AAV3XIB3"/>
<evidence type="ECO:0000256" key="9">
    <source>
        <dbReference type="PROSITE-ProRule" id="PRU10141"/>
    </source>
</evidence>
<dbReference type="InterPro" id="IPR017441">
    <property type="entry name" value="Protein_kinase_ATP_BS"/>
</dbReference>
<evidence type="ECO:0000256" key="2">
    <source>
        <dbReference type="ARBA" id="ARBA00022527"/>
    </source>
</evidence>
<dbReference type="RefSeq" id="WP_226588970.1">
    <property type="nucleotide sequence ID" value="NZ_BLAY01000146.1"/>
</dbReference>